<gene>
    <name evidence="1" type="ORF">CC77DRAFT_1026134</name>
</gene>
<dbReference type="GeneID" id="29111793"/>
<organism evidence="1 2">
    <name type="scientific">Alternaria alternata</name>
    <name type="common">Alternaria rot fungus</name>
    <name type="synonym">Torula alternata</name>
    <dbReference type="NCBI Taxonomy" id="5599"/>
    <lineage>
        <taxon>Eukaryota</taxon>
        <taxon>Fungi</taxon>
        <taxon>Dikarya</taxon>
        <taxon>Ascomycota</taxon>
        <taxon>Pezizomycotina</taxon>
        <taxon>Dothideomycetes</taxon>
        <taxon>Pleosporomycetidae</taxon>
        <taxon>Pleosporales</taxon>
        <taxon>Pleosporineae</taxon>
        <taxon>Pleosporaceae</taxon>
        <taxon>Alternaria</taxon>
        <taxon>Alternaria sect. Alternaria</taxon>
        <taxon>Alternaria alternata complex</taxon>
    </lineage>
</organism>
<reference evidence="1 2" key="1">
    <citation type="submission" date="2016-05" db="EMBL/GenBank/DDBJ databases">
        <title>Comparative analysis of secretome profiles of manganese(II)-oxidizing ascomycete fungi.</title>
        <authorList>
            <consortium name="DOE Joint Genome Institute"/>
            <person name="Zeiner C.A."/>
            <person name="Purvine S.O."/>
            <person name="Zink E.M."/>
            <person name="Wu S."/>
            <person name="Pasa-Tolic L."/>
            <person name="Chaput D.L."/>
            <person name="Haridas S."/>
            <person name="Grigoriev I.V."/>
            <person name="Santelli C.M."/>
            <person name="Hansel C.M."/>
        </authorList>
    </citation>
    <scope>NUCLEOTIDE SEQUENCE [LARGE SCALE GENOMIC DNA]</scope>
    <source>
        <strain evidence="1 2">SRC1lrK2f</strain>
    </source>
</reference>
<accession>A0A177D371</accession>
<protein>
    <submittedName>
        <fullName evidence="1">Uncharacterized protein</fullName>
    </submittedName>
</protein>
<dbReference type="VEuPathDB" id="FungiDB:CC77DRAFT_1026134"/>
<dbReference type="Proteomes" id="UP000077248">
    <property type="component" value="Unassembled WGS sequence"/>
</dbReference>
<sequence>MWIYRMINNESLSVLAVSCEMKPTPRRDLLQIKENIDEMGECYESENVWMVIAHDVSVLRVVDSFLKQARIQEKRNCKTATRWGFCGDFSHVPEASRAWLKLGSTKG</sequence>
<name>A0A177D371_ALTAL</name>
<dbReference type="RefSeq" id="XP_018379495.1">
    <property type="nucleotide sequence ID" value="XM_018526199.1"/>
</dbReference>
<evidence type="ECO:0000313" key="2">
    <source>
        <dbReference type="Proteomes" id="UP000077248"/>
    </source>
</evidence>
<proteinExistence type="predicted"/>
<evidence type="ECO:0000313" key="1">
    <source>
        <dbReference type="EMBL" id="OAG14074.1"/>
    </source>
</evidence>
<dbReference type="EMBL" id="KV441503">
    <property type="protein sequence ID" value="OAG14074.1"/>
    <property type="molecule type" value="Genomic_DNA"/>
</dbReference>
<dbReference type="AlphaFoldDB" id="A0A177D371"/>
<dbReference type="KEGG" id="aalt:CC77DRAFT_1026134"/>
<keyword evidence="2" id="KW-1185">Reference proteome</keyword>